<evidence type="ECO:0000259" key="4">
    <source>
        <dbReference type="Pfam" id="PF18962"/>
    </source>
</evidence>
<proteinExistence type="predicted"/>
<evidence type="ECO:0008006" key="7">
    <source>
        <dbReference type="Google" id="ProtNLM"/>
    </source>
</evidence>
<accession>A0A255ZW27</accession>
<sequence length="456" mass="49910">MYKFSFAVAVLLLNIGLLKAQPNPAIISWLQNTTTTGYYYMSGNPTPISHGILVNCQQVRYSANWVYVNATGIPSYNIGPYLDGNPNQAGNQNAIFRIPLNPTENTGAKTPTSGGNIGIFVNGVAMFDYRDGVAWNTTTNSFCGGPGNPPCPGGMAATQAWNRDAVVYERLGFDCSKGHPAGTNYHHHQNPSAFDLDLNVISNICNLYDADGLYAINPAQHSPLIGFAYDGFPVYGAYGYANIDGTGGIVRIKSGYQLRNITLRTHHADGTDVADGPAVSSTYPLGTFREDYEWVSHPNDPSYLDIHNGRFCVTPEYPNGTYCYFATVDNNHNSAYPYLVGPTYYGNKTASRVTAVNEPTTVYSPLSISENILPDLNIKIFPNPASDLVIIRAGGLNNQDIELQLFDIKGRLLQQTKMNKGQSICYFDVQSLYAGTYIIKLYNGVHTISHKVIIEK</sequence>
<evidence type="ECO:0000256" key="1">
    <source>
        <dbReference type="ARBA" id="ARBA00022729"/>
    </source>
</evidence>
<dbReference type="NCBIfam" id="TIGR04183">
    <property type="entry name" value="Por_Secre_tail"/>
    <property type="match status" value="1"/>
</dbReference>
<dbReference type="EMBL" id="NOXV01000135">
    <property type="protein sequence ID" value="OYQ45599.1"/>
    <property type="molecule type" value="Genomic_DNA"/>
</dbReference>
<dbReference type="AlphaFoldDB" id="A0A255ZW27"/>
<organism evidence="5 6">
    <name type="scientific">Flavobacterium cyanobacteriorum</name>
    <dbReference type="NCBI Taxonomy" id="2022802"/>
    <lineage>
        <taxon>Bacteria</taxon>
        <taxon>Pseudomonadati</taxon>
        <taxon>Bacteroidota</taxon>
        <taxon>Flavobacteriia</taxon>
        <taxon>Flavobacteriales</taxon>
        <taxon>Flavobacteriaceae</taxon>
        <taxon>Flavobacterium</taxon>
    </lineage>
</organism>
<dbReference type="Pfam" id="PF18962">
    <property type="entry name" value="Por_Secre_tail"/>
    <property type="match status" value="1"/>
</dbReference>
<keyword evidence="6" id="KW-1185">Reference proteome</keyword>
<dbReference type="Pfam" id="PF14240">
    <property type="entry name" value="YHYH"/>
    <property type="match status" value="1"/>
</dbReference>
<dbReference type="RefSeq" id="WP_094412032.1">
    <property type="nucleotide sequence ID" value="NZ_NOXV01000135.1"/>
</dbReference>
<evidence type="ECO:0000259" key="3">
    <source>
        <dbReference type="Pfam" id="PF14240"/>
    </source>
</evidence>
<protein>
    <recommendedName>
        <fullName evidence="7">YHYH domain-containing protein</fullName>
    </recommendedName>
</protein>
<feature type="signal peptide" evidence="2">
    <location>
        <begin position="1"/>
        <end position="20"/>
    </location>
</feature>
<evidence type="ECO:0000313" key="6">
    <source>
        <dbReference type="Proteomes" id="UP000216605"/>
    </source>
</evidence>
<feature type="domain" description="YHYH" evidence="3">
    <location>
        <begin position="96"/>
        <end position="331"/>
    </location>
</feature>
<dbReference type="Proteomes" id="UP000216605">
    <property type="component" value="Unassembled WGS sequence"/>
</dbReference>
<name>A0A255ZW27_9FLAO</name>
<reference evidence="5 6" key="1">
    <citation type="submission" date="2017-07" db="EMBL/GenBank/DDBJ databases">
        <title>Flavobacterium cyanobacteriorum sp. nov., isolated from cyanobacterial aggregates in a eutrophic lake.</title>
        <authorList>
            <person name="Cai H."/>
        </authorList>
    </citation>
    <scope>NUCLEOTIDE SEQUENCE [LARGE SCALE GENOMIC DNA]</scope>
    <source>
        <strain evidence="5 6">TH021</strain>
    </source>
</reference>
<feature type="domain" description="Secretion system C-terminal sorting" evidence="4">
    <location>
        <begin position="380"/>
        <end position="454"/>
    </location>
</feature>
<evidence type="ECO:0000256" key="2">
    <source>
        <dbReference type="SAM" id="SignalP"/>
    </source>
</evidence>
<feature type="chain" id="PRO_5013055840" description="YHYH domain-containing protein" evidence="2">
    <location>
        <begin position="21"/>
        <end position="456"/>
    </location>
</feature>
<dbReference type="OrthoDB" id="665834at2"/>
<evidence type="ECO:0000313" key="5">
    <source>
        <dbReference type="EMBL" id="OYQ45599.1"/>
    </source>
</evidence>
<dbReference type="InterPro" id="IPR025924">
    <property type="entry name" value="YHYH_dom"/>
</dbReference>
<gene>
    <name evidence="5" type="ORF">CHU92_01865</name>
</gene>
<keyword evidence="1 2" id="KW-0732">Signal</keyword>
<dbReference type="InterPro" id="IPR026444">
    <property type="entry name" value="Secre_tail"/>
</dbReference>
<comment type="caution">
    <text evidence="5">The sequence shown here is derived from an EMBL/GenBank/DDBJ whole genome shotgun (WGS) entry which is preliminary data.</text>
</comment>